<feature type="compositionally biased region" description="Polar residues" evidence="2">
    <location>
        <begin position="272"/>
        <end position="287"/>
    </location>
</feature>
<dbReference type="Pfam" id="PF14559">
    <property type="entry name" value="TPR_19"/>
    <property type="match status" value="1"/>
</dbReference>
<gene>
    <name evidence="3" type="ORF">SAMN05216551_10932</name>
</gene>
<name>A0A1H2PTQ8_9BURK</name>
<dbReference type="PROSITE" id="PS50005">
    <property type="entry name" value="TPR"/>
    <property type="match status" value="2"/>
</dbReference>
<evidence type="ECO:0000313" key="3">
    <source>
        <dbReference type="EMBL" id="SDV49665.1"/>
    </source>
</evidence>
<dbReference type="InterPro" id="IPR011990">
    <property type="entry name" value="TPR-like_helical_dom_sf"/>
</dbReference>
<evidence type="ECO:0000256" key="2">
    <source>
        <dbReference type="SAM" id="MobiDB-lite"/>
    </source>
</evidence>
<dbReference type="EMBL" id="FNLO01000009">
    <property type="protein sequence ID" value="SDV49665.1"/>
    <property type="molecule type" value="Genomic_DNA"/>
</dbReference>
<feature type="repeat" description="TPR" evidence="1">
    <location>
        <begin position="113"/>
        <end position="146"/>
    </location>
</feature>
<dbReference type="RefSeq" id="WP_235837973.1">
    <property type="nucleotide sequence ID" value="NZ_FNLO01000009.1"/>
</dbReference>
<keyword evidence="1" id="KW-0802">TPR repeat</keyword>
<keyword evidence="4" id="KW-1185">Reference proteome</keyword>
<dbReference type="AlphaFoldDB" id="A0A1H2PTQ8"/>
<dbReference type="SUPFAM" id="SSF48452">
    <property type="entry name" value="TPR-like"/>
    <property type="match status" value="1"/>
</dbReference>
<dbReference type="Proteomes" id="UP000243719">
    <property type="component" value="Unassembled WGS sequence"/>
</dbReference>
<sequence length="287" mass="30079">MNSSGSSAAARRAAAPIAPIDLRHLPLHLLQIAPAAPRGARVASMRGAGARGLRGILLGAWLVLGGTGMTAHAQTATAYTDDTPAVDAAISSQQWPQALHELDARIASHADDVQAQFKRGTVLARMGRREEAIQAFEGLIERHPELPEPYNNLAALYAQAGRLDDARVTLESALRAHPGFTLAYRNLGDVYLKLAQLAYERSGDAVGTQRAGQIATLVRQAPATTPPRAKRSVDSAGNGTGNGTSDGADEEAGPSSRESATASDKSAHFPSTARQDTSISTTVPVRP</sequence>
<organism evidence="3 4">
    <name type="scientific">Chitinasiproducens palmae</name>
    <dbReference type="NCBI Taxonomy" id="1770053"/>
    <lineage>
        <taxon>Bacteria</taxon>
        <taxon>Pseudomonadati</taxon>
        <taxon>Pseudomonadota</taxon>
        <taxon>Betaproteobacteria</taxon>
        <taxon>Burkholderiales</taxon>
        <taxon>Burkholderiaceae</taxon>
        <taxon>Chitinasiproducens</taxon>
    </lineage>
</organism>
<dbReference type="InterPro" id="IPR019734">
    <property type="entry name" value="TPR_rpt"/>
</dbReference>
<accession>A0A1H2PTQ8</accession>
<dbReference type="Gene3D" id="1.25.40.10">
    <property type="entry name" value="Tetratricopeptide repeat domain"/>
    <property type="match status" value="1"/>
</dbReference>
<reference evidence="4" key="1">
    <citation type="submission" date="2016-09" db="EMBL/GenBank/DDBJ databases">
        <authorList>
            <person name="Varghese N."/>
            <person name="Submissions S."/>
        </authorList>
    </citation>
    <scope>NUCLEOTIDE SEQUENCE [LARGE SCALE GENOMIC DNA]</scope>
    <source>
        <strain evidence="4">JS23</strain>
    </source>
</reference>
<feature type="repeat" description="TPR" evidence="1">
    <location>
        <begin position="147"/>
        <end position="180"/>
    </location>
</feature>
<dbReference type="SMART" id="SM00028">
    <property type="entry name" value="TPR"/>
    <property type="match status" value="2"/>
</dbReference>
<evidence type="ECO:0000256" key="1">
    <source>
        <dbReference type="PROSITE-ProRule" id="PRU00339"/>
    </source>
</evidence>
<evidence type="ECO:0000313" key="4">
    <source>
        <dbReference type="Proteomes" id="UP000243719"/>
    </source>
</evidence>
<proteinExistence type="predicted"/>
<dbReference type="STRING" id="1770053.SAMN05216551_10932"/>
<feature type="region of interest" description="Disordered" evidence="2">
    <location>
        <begin position="217"/>
        <end position="287"/>
    </location>
</feature>
<protein>
    <submittedName>
        <fullName evidence="3">Tetratricopeptide repeat-containing protein</fullName>
    </submittedName>
</protein>